<keyword evidence="2" id="KW-0812">Transmembrane</keyword>
<keyword evidence="2" id="KW-1133">Transmembrane helix</keyword>
<accession>A0A1H6U843</accession>
<dbReference type="Pfam" id="PF13360">
    <property type="entry name" value="PQQ_2"/>
    <property type="match status" value="1"/>
</dbReference>
<feature type="domain" description="Pyrrolo-quinoline quinone repeat" evidence="3">
    <location>
        <begin position="515"/>
        <end position="634"/>
    </location>
</feature>
<evidence type="ECO:0000256" key="2">
    <source>
        <dbReference type="SAM" id="Phobius"/>
    </source>
</evidence>
<reference evidence="5" key="1">
    <citation type="submission" date="2016-10" db="EMBL/GenBank/DDBJ databases">
        <authorList>
            <person name="Varghese N."/>
        </authorList>
    </citation>
    <scope>NUCLEOTIDE SEQUENCE [LARGE SCALE GENOMIC DNA]</scope>
    <source>
        <strain evidence="5">DSM 24868</strain>
    </source>
</reference>
<gene>
    <name evidence="4" type="ORF">SAMN05421637_0304</name>
</gene>
<dbReference type="SUPFAM" id="SSF50998">
    <property type="entry name" value="Quinoprotein alcohol dehydrogenase-like"/>
    <property type="match status" value="1"/>
</dbReference>
<protein>
    <submittedName>
        <fullName evidence="4">PQQ-like domain-containing protein</fullName>
    </submittedName>
</protein>
<dbReference type="RefSeq" id="WP_042211982.1">
    <property type="nucleotide sequence ID" value="NZ_BBLU01000001.1"/>
</dbReference>
<dbReference type="InterPro" id="IPR002372">
    <property type="entry name" value="PQQ_rpt_dom"/>
</dbReference>
<dbReference type="Gene3D" id="2.130.10.10">
    <property type="entry name" value="YVTN repeat-like/Quinoprotein amine dehydrogenase"/>
    <property type="match status" value="1"/>
</dbReference>
<dbReference type="Proteomes" id="UP000183315">
    <property type="component" value="Unassembled WGS sequence"/>
</dbReference>
<keyword evidence="2" id="KW-0472">Membrane</keyword>
<evidence type="ECO:0000313" key="4">
    <source>
        <dbReference type="EMBL" id="SEI88548.1"/>
    </source>
</evidence>
<proteinExistence type="predicted"/>
<dbReference type="EMBL" id="FNZI01000001">
    <property type="protein sequence ID" value="SEI88548.1"/>
    <property type="molecule type" value="Genomic_DNA"/>
</dbReference>
<name>A0A1H6U843_9MICO</name>
<evidence type="ECO:0000313" key="5">
    <source>
        <dbReference type="Proteomes" id="UP000183315"/>
    </source>
</evidence>
<evidence type="ECO:0000259" key="3">
    <source>
        <dbReference type="Pfam" id="PF13360"/>
    </source>
</evidence>
<organism evidence="4 5">
    <name type="scientific">Demequina mangrovi</name>
    <dbReference type="NCBI Taxonomy" id="1043493"/>
    <lineage>
        <taxon>Bacteria</taxon>
        <taxon>Bacillati</taxon>
        <taxon>Actinomycetota</taxon>
        <taxon>Actinomycetes</taxon>
        <taxon>Micrococcales</taxon>
        <taxon>Demequinaceae</taxon>
        <taxon>Demequina</taxon>
    </lineage>
</organism>
<dbReference type="OrthoDB" id="5135469at2"/>
<sequence>MTVDDAIHRPAGSSGFRETRPDGVDIYHQRLADGTYGFYVAQPDGSQIYHRRRDDGSYVRWRILSDGTSEGPLATEPVEPLAGMADAGAEPPIPDSRWRRRGLVVLAACALGLLGFGAAAALASLRGGEAAAVEADARLADIAANPTEAWTFDPTFGDTSGYASAPVITGAGDGVVLVASAFDHARFEADHVTEPFWNPAVEWSEDYDAQYDEGYAAGLALVEDLESWLGSGLTDEADSPSFDDYWPGSGSFLSADPTVDGGRIDGFNDAWNGAGYGAHRLVEPVGAGFSPSLRMVDAASGDTVWETDLSVVVDDARADIVGYDVGADAPVATVITVTDGDGRVSSTLVSLARGTGEVLESVVLPGGELSVAVGEGLAFVAAGASGDDSAVQAYDLADLGFGPIWEARVDGAATLVVHPTFLDVRTDGLAGLDLETGEPVGFSARLAEATHVLEVSGAVLAGAYQESGAGSFMRIGPDGEDLWDAPLEAYYVGLRDGYLVVADAGDDRLGENRRLIDLDTGTPLWGDEVDADHGWAMAVEDGFVYAYDGERLAKVALESGEAVASIPLEAVDVLAAESMLYAVSEGSVVAIDLADLAERWTYEYDASRYSVGTFGDRLALVGLGEIIVLGEGAGVAA</sequence>
<evidence type="ECO:0000256" key="1">
    <source>
        <dbReference type="SAM" id="MobiDB-lite"/>
    </source>
</evidence>
<dbReference type="InterPro" id="IPR011047">
    <property type="entry name" value="Quinoprotein_ADH-like_sf"/>
</dbReference>
<dbReference type="AlphaFoldDB" id="A0A1H6U843"/>
<dbReference type="InterPro" id="IPR015943">
    <property type="entry name" value="WD40/YVTN_repeat-like_dom_sf"/>
</dbReference>
<feature type="region of interest" description="Disordered" evidence="1">
    <location>
        <begin position="1"/>
        <end position="21"/>
    </location>
</feature>
<keyword evidence="5" id="KW-1185">Reference proteome</keyword>
<feature type="transmembrane region" description="Helical" evidence="2">
    <location>
        <begin position="103"/>
        <end position="125"/>
    </location>
</feature>